<organism evidence="1 2">
    <name type="scientific">Rhizobium tropici</name>
    <dbReference type="NCBI Taxonomy" id="398"/>
    <lineage>
        <taxon>Bacteria</taxon>
        <taxon>Pseudomonadati</taxon>
        <taxon>Pseudomonadota</taxon>
        <taxon>Alphaproteobacteria</taxon>
        <taxon>Hyphomicrobiales</taxon>
        <taxon>Rhizobiaceae</taxon>
        <taxon>Rhizobium/Agrobacterium group</taxon>
        <taxon>Rhizobium</taxon>
    </lineage>
</organism>
<reference evidence="1 2" key="1">
    <citation type="submission" date="2020-08" db="EMBL/GenBank/DDBJ databases">
        <title>Genomic Encyclopedia of Type Strains, Phase IV (KMG-V): Genome sequencing to study the core and pangenomes of soil and plant-associated prokaryotes.</title>
        <authorList>
            <person name="Whitman W."/>
        </authorList>
    </citation>
    <scope>NUCLEOTIDE SEQUENCE [LARGE SCALE GENOMIC DNA]</scope>
    <source>
        <strain evidence="1 2">SEMIA 4059</strain>
    </source>
</reference>
<gene>
    <name evidence="1" type="ORF">GGD45_005964</name>
</gene>
<comment type="caution">
    <text evidence="1">The sequence shown here is derived from an EMBL/GenBank/DDBJ whole genome shotgun (WGS) entry which is preliminary data.</text>
</comment>
<proteinExistence type="predicted"/>
<sequence>MRPVDLHQFAKAVAPATRLENPFLAFPARDPDAGLSHPLPQRLLGNRDPVQLDQLLTRQCRAEIQTALADQIQRRIAKLLAVAPVARLRSLLRNEAGRT</sequence>
<accession>A0ABR6R8J3</accession>
<dbReference type="Proteomes" id="UP000526625">
    <property type="component" value="Unassembled WGS sequence"/>
</dbReference>
<evidence type="ECO:0000313" key="1">
    <source>
        <dbReference type="EMBL" id="MBB6495499.1"/>
    </source>
</evidence>
<keyword evidence="2" id="KW-1185">Reference proteome</keyword>
<protein>
    <submittedName>
        <fullName evidence="1">Uncharacterized protein</fullName>
    </submittedName>
</protein>
<dbReference type="EMBL" id="JACHBF010000031">
    <property type="protein sequence ID" value="MBB6495499.1"/>
    <property type="molecule type" value="Genomic_DNA"/>
</dbReference>
<evidence type="ECO:0000313" key="2">
    <source>
        <dbReference type="Proteomes" id="UP000526625"/>
    </source>
</evidence>
<name>A0ABR6R8J3_RHITR</name>